<dbReference type="PANTHER" id="PTHR16435:SF5">
    <property type="entry name" value="SPERMATOGENESIS ASSOCIATED 6-LIKE PROTEIN"/>
    <property type="match status" value="1"/>
</dbReference>
<feature type="compositionally biased region" description="Low complexity" evidence="3">
    <location>
        <begin position="178"/>
        <end position="190"/>
    </location>
</feature>
<dbReference type="GO" id="GO:0007283">
    <property type="term" value="P:spermatogenesis"/>
    <property type="evidence" value="ECO:0007669"/>
    <property type="project" value="InterPro"/>
</dbReference>
<protein>
    <recommendedName>
        <fullName evidence="4">Spermatogenesis-associated protein 6 N-terminal domain-containing protein</fullName>
    </recommendedName>
</protein>
<keyword evidence="2" id="KW-0597">Phosphoprotein</keyword>
<dbReference type="Proteomes" id="UP001346869">
    <property type="component" value="Unassembled WGS sequence"/>
</dbReference>
<feature type="region of interest" description="Disordered" evidence="3">
    <location>
        <begin position="229"/>
        <end position="268"/>
    </location>
</feature>
<gene>
    <name evidence="5" type="ORF">PBY51_006338</name>
</gene>
<comment type="caution">
    <text evidence="5">The sequence shown here is derived from an EMBL/GenBank/DDBJ whole genome shotgun (WGS) entry which is preliminary data.</text>
</comment>
<feature type="domain" description="Spermatogenesis-associated protein 6 N-terminal" evidence="4">
    <location>
        <begin position="10"/>
        <end position="148"/>
    </location>
</feature>
<reference evidence="5 6" key="1">
    <citation type="journal article" date="2023" name="Genes (Basel)">
        <title>Chromosome-Level Genome Assembly and Circadian Gene Repertoire of the Patagonia Blennie Eleginops maclovinus-The Closest Ancestral Proxy of Antarctic Cryonotothenioids.</title>
        <authorList>
            <person name="Cheng C.C."/>
            <person name="Rivera-Colon A.G."/>
            <person name="Minhas B.F."/>
            <person name="Wilson L."/>
            <person name="Rayamajhi N."/>
            <person name="Vargas-Chacoff L."/>
            <person name="Catchen J.M."/>
        </authorList>
    </citation>
    <scope>NUCLEOTIDE SEQUENCE [LARGE SCALE GENOMIC DNA]</scope>
    <source>
        <strain evidence="5">JMC-PN-2008</strain>
    </source>
</reference>
<keyword evidence="6" id="KW-1185">Reference proteome</keyword>
<dbReference type="AlphaFoldDB" id="A0AAN7WEK5"/>
<feature type="region of interest" description="Disordered" evidence="3">
    <location>
        <begin position="162"/>
        <end position="200"/>
    </location>
</feature>
<dbReference type="Pfam" id="PF14909">
    <property type="entry name" value="SPATA6"/>
    <property type="match status" value="1"/>
</dbReference>
<reference evidence="5 6" key="2">
    <citation type="journal article" date="2023" name="Mol. Biol. Evol.">
        <title>Genomics of Secondarily Temperate Adaptation in the Only Non-Antarctic Icefish.</title>
        <authorList>
            <person name="Rivera-Colon A.G."/>
            <person name="Rayamajhi N."/>
            <person name="Minhas B.F."/>
            <person name="Madrigal G."/>
            <person name="Bilyk K.T."/>
            <person name="Yoon V."/>
            <person name="Hune M."/>
            <person name="Gregory S."/>
            <person name="Cheng C.H.C."/>
            <person name="Catchen J.M."/>
        </authorList>
    </citation>
    <scope>NUCLEOTIDE SEQUENCE [LARGE SCALE GENOMIC DNA]</scope>
    <source>
        <strain evidence="5">JMC-PN-2008</strain>
    </source>
</reference>
<dbReference type="GO" id="GO:0032027">
    <property type="term" value="F:myosin light chain binding"/>
    <property type="evidence" value="ECO:0007669"/>
    <property type="project" value="InterPro"/>
</dbReference>
<evidence type="ECO:0000256" key="2">
    <source>
        <dbReference type="ARBA" id="ARBA00022553"/>
    </source>
</evidence>
<evidence type="ECO:0000256" key="1">
    <source>
        <dbReference type="ARBA" id="ARBA00006215"/>
    </source>
</evidence>
<name>A0AAN7WEK5_ELEMC</name>
<dbReference type="GO" id="GO:0120212">
    <property type="term" value="C:sperm head-tail coupling apparatus"/>
    <property type="evidence" value="ECO:0007669"/>
    <property type="project" value="InterPro"/>
</dbReference>
<comment type="similarity">
    <text evidence="1">Belongs to the SPATA6 family.</text>
</comment>
<organism evidence="5 6">
    <name type="scientific">Eleginops maclovinus</name>
    <name type="common">Patagonian blennie</name>
    <name type="synonym">Eleginus maclovinus</name>
    <dbReference type="NCBI Taxonomy" id="56733"/>
    <lineage>
        <taxon>Eukaryota</taxon>
        <taxon>Metazoa</taxon>
        <taxon>Chordata</taxon>
        <taxon>Craniata</taxon>
        <taxon>Vertebrata</taxon>
        <taxon>Euteleostomi</taxon>
        <taxon>Actinopterygii</taxon>
        <taxon>Neopterygii</taxon>
        <taxon>Teleostei</taxon>
        <taxon>Neoteleostei</taxon>
        <taxon>Acanthomorphata</taxon>
        <taxon>Eupercaria</taxon>
        <taxon>Perciformes</taxon>
        <taxon>Notothenioidei</taxon>
        <taxon>Eleginopidae</taxon>
        <taxon>Eleginops</taxon>
    </lineage>
</organism>
<dbReference type="InterPro" id="IPR032732">
    <property type="entry name" value="SPATA6_N"/>
</dbReference>
<proteinExistence type="inferred from homology"/>
<evidence type="ECO:0000259" key="4">
    <source>
        <dbReference type="Pfam" id="PF14909"/>
    </source>
</evidence>
<evidence type="ECO:0000256" key="3">
    <source>
        <dbReference type="SAM" id="MobiDB-lite"/>
    </source>
</evidence>
<feature type="compositionally biased region" description="Polar residues" evidence="3">
    <location>
        <begin position="236"/>
        <end position="246"/>
    </location>
</feature>
<feature type="compositionally biased region" description="Basic residues" evidence="3">
    <location>
        <begin position="168"/>
        <end position="177"/>
    </location>
</feature>
<evidence type="ECO:0000313" key="6">
    <source>
        <dbReference type="Proteomes" id="UP001346869"/>
    </source>
</evidence>
<dbReference type="EMBL" id="JAUZQC010000025">
    <property type="protein sequence ID" value="KAK5848746.1"/>
    <property type="molecule type" value="Genomic_DNA"/>
</dbReference>
<dbReference type="PANTHER" id="PTHR16435">
    <property type="entry name" value="SPERMATOGENESIS-ASSOCIATED PROTEIN 6 SPATA6"/>
    <property type="match status" value="1"/>
</dbReference>
<accession>A0AAN7WEK5</accession>
<sequence length="373" mass="41663">MSRRALKVLVELNFRAVSCPGVHLPDKDDICLSMCFMGQSHQSESLPAVFPLLLHEKMTFEKIFRNAVDPGDIAVMLEYETVMIELVQLIPPVAETLACFEEDARHFLFPEPKLVPSSSGVDREVLMTRAHHFPGIAPRLEFSTKTTIIECPADAQMTIYPNVPMRPLMKRNRKPSSRPRSCSPQRRQPPALGRRQGFRVCRDRSTSFIPRTQSLSPHTQRLARISLDLDDKDPSRASQHTLSSWPGASGSAPRSGVFTSSSSPLTRSSSIVRYSPTLRRRSLSNGLVGGISQDDPPDSYQGPDPSGVWRSYREPARHSRTRSSSHREWEEVQERVRGLLTTSKAVSRLALGATHCEVDHVLARRSISPGPPL</sequence>
<evidence type="ECO:0000313" key="5">
    <source>
        <dbReference type="EMBL" id="KAK5848746.1"/>
    </source>
</evidence>
<feature type="region of interest" description="Disordered" evidence="3">
    <location>
        <begin position="284"/>
        <end position="330"/>
    </location>
</feature>
<dbReference type="InterPro" id="IPR042769">
    <property type="entry name" value="SPATA6_fam"/>
</dbReference>